<keyword evidence="2" id="KW-1185">Reference proteome</keyword>
<sequence length="88" mass="9053">MAAAHISTAHVSITVADDHLDDLDGVAQALRERGVHVDEVFGALGIIVGSVPETRRAALTQLPGIAAVDVQPGGPTRFTVPPPDAPVQ</sequence>
<protein>
    <recommendedName>
        <fullName evidence="3">Ketohydroxyglutarate aldolase</fullName>
    </recommendedName>
</protein>
<evidence type="ECO:0000313" key="2">
    <source>
        <dbReference type="Proteomes" id="UP000663792"/>
    </source>
</evidence>
<dbReference type="EMBL" id="JAERWK010000015">
    <property type="protein sequence ID" value="MBM9467932.1"/>
    <property type="molecule type" value="Genomic_DNA"/>
</dbReference>
<proteinExistence type="predicted"/>
<organism evidence="1 2">
    <name type="scientific">Nakamurella leprariae</name>
    <dbReference type="NCBI Taxonomy" id="2803911"/>
    <lineage>
        <taxon>Bacteria</taxon>
        <taxon>Bacillati</taxon>
        <taxon>Actinomycetota</taxon>
        <taxon>Actinomycetes</taxon>
        <taxon>Nakamurellales</taxon>
        <taxon>Nakamurellaceae</taxon>
        <taxon>Nakamurella</taxon>
    </lineage>
</organism>
<dbReference type="AlphaFoldDB" id="A0A938YGG7"/>
<accession>A0A938YGG7</accession>
<name>A0A938YGG7_9ACTN</name>
<evidence type="ECO:0008006" key="3">
    <source>
        <dbReference type="Google" id="ProtNLM"/>
    </source>
</evidence>
<dbReference type="RefSeq" id="WP_205260891.1">
    <property type="nucleotide sequence ID" value="NZ_JAERWK010000015.1"/>
</dbReference>
<reference evidence="1" key="1">
    <citation type="submission" date="2021-01" db="EMBL/GenBank/DDBJ databases">
        <title>YIM 132084 draft genome.</title>
        <authorList>
            <person name="An D."/>
        </authorList>
    </citation>
    <scope>NUCLEOTIDE SEQUENCE</scope>
    <source>
        <strain evidence="1">YIM 132084</strain>
    </source>
</reference>
<gene>
    <name evidence="1" type="ORF">JL106_11640</name>
</gene>
<evidence type="ECO:0000313" key="1">
    <source>
        <dbReference type="EMBL" id="MBM9467932.1"/>
    </source>
</evidence>
<dbReference type="Proteomes" id="UP000663792">
    <property type="component" value="Unassembled WGS sequence"/>
</dbReference>
<comment type="caution">
    <text evidence="1">The sequence shown here is derived from an EMBL/GenBank/DDBJ whole genome shotgun (WGS) entry which is preliminary data.</text>
</comment>